<protein>
    <submittedName>
        <fullName evidence="1">Uncharacterized protein</fullName>
    </submittedName>
</protein>
<reference evidence="1" key="1">
    <citation type="journal article" date="2022" name="Front. Genet.">
        <title>Chromosome-Scale Assembly of the Dendrobium nobile Genome Provides Insights Into the Molecular Mechanism of the Biosynthesis of the Medicinal Active Ingredient of Dendrobium.</title>
        <authorList>
            <person name="Xu Q."/>
            <person name="Niu S.-C."/>
            <person name="Li K.-L."/>
            <person name="Zheng P.-J."/>
            <person name="Zhang X.-J."/>
            <person name="Jia Y."/>
            <person name="Liu Y."/>
            <person name="Niu Y.-X."/>
            <person name="Yu L.-H."/>
            <person name="Chen D.-F."/>
            <person name="Zhang G.-Q."/>
        </authorList>
    </citation>
    <scope>NUCLEOTIDE SEQUENCE</scope>
    <source>
        <tissue evidence="1">Leaf</tissue>
    </source>
</reference>
<accession>A0A8T3B960</accession>
<name>A0A8T3B960_DENNO</name>
<comment type="caution">
    <text evidence="1">The sequence shown here is derived from an EMBL/GenBank/DDBJ whole genome shotgun (WGS) entry which is preliminary data.</text>
</comment>
<sequence length="73" mass="8261">MGRIRHYLSVGQNSGVTRASDRMLASLERRAKFRRYGGGVSSLQSLSSSLLVSTPFSLEMRCLFIDILEWHDL</sequence>
<evidence type="ECO:0000313" key="1">
    <source>
        <dbReference type="EMBL" id="KAI0508020.1"/>
    </source>
</evidence>
<evidence type="ECO:0000313" key="2">
    <source>
        <dbReference type="Proteomes" id="UP000829196"/>
    </source>
</evidence>
<organism evidence="1 2">
    <name type="scientific">Dendrobium nobile</name>
    <name type="common">Orchid</name>
    <dbReference type="NCBI Taxonomy" id="94219"/>
    <lineage>
        <taxon>Eukaryota</taxon>
        <taxon>Viridiplantae</taxon>
        <taxon>Streptophyta</taxon>
        <taxon>Embryophyta</taxon>
        <taxon>Tracheophyta</taxon>
        <taxon>Spermatophyta</taxon>
        <taxon>Magnoliopsida</taxon>
        <taxon>Liliopsida</taxon>
        <taxon>Asparagales</taxon>
        <taxon>Orchidaceae</taxon>
        <taxon>Epidendroideae</taxon>
        <taxon>Malaxideae</taxon>
        <taxon>Dendrobiinae</taxon>
        <taxon>Dendrobium</taxon>
    </lineage>
</organism>
<keyword evidence="2" id="KW-1185">Reference proteome</keyword>
<dbReference type="Proteomes" id="UP000829196">
    <property type="component" value="Unassembled WGS sequence"/>
</dbReference>
<gene>
    <name evidence="1" type="ORF">KFK09_014152</name>
</gene>
<proteinExistence type="predicted"/>
<dbReference type="EMBL" id="JAGYWB010000010">
    <property type="protein sequence ID" value="KAI0508020.1"/>
    <property type="molecule type" value="Genomic_DNA"/>
</dbReference>
<dbReference type="AlphaFoldDB" id="A0A8T3B960"/>